<evidence type="ECO:0000256" key="2">
    <source>
        <dbReference type="ARBA" id="ARBA00022801"/>
    </source>
</evidence>
<dbReference type="EMBL" id="MN739550">
    <property type="protein sequence ID" value="QHT12761.1"/>
    <property type="molecule type" value="Genomic_DNA"/>
</dbReference>
<feature type="domain" description="Ubiquitin-like protease family profile" evidence="4">
    <location>
        <begin position="214"/>
        <end position="330"/>
    </location>
</feature>
<evidence type="ECO:0000256" key="3">
    <source>
        <dbReference type="SAM" id="MobiDB-lite"/>
    </source>
</evidence>
<keyword evidence="1" id="KW-0645">Protease</keyword>
<evidence type="ECO:0000256" key="1">
    <source>
        <dbReference type="ARBA" id="ARBA00022670"/>
    </source>
</evidence>
<evidence type="ECO:0000259" key="4">
    <source>
        <dbReference type="Pfam" id="PF02902"/>
    </source>
</evidence>
<organism evidence="5">
    <name type="scientific">viral metagenome</name>
    <dbReference type="NCBI Taxonomy" id="1070528"/>
    <lineage>
        <taxon>unclassified sequences</taxon>
        <taxon>metagenomes</taxon>
        <taxon>organismal metagenomes</taxon>
    </lineage>
</organism>
<reference evidence="5" key="1">
    <citation type="journal article" date="2020" name="Nature">
        <title>Giant virus diversity and host interactions through global metagenomics.</title>
        <authorList>
            <person name="Schulz F."/>
            <person name="Roux S."/>
            <person name="Paez-Espino D."/>
            <person name="Jungbluth S."/>
            <person name="Walsh D.A."/>
            <person name="Denef V.J."/>
            <person name="McMahon K.D."/>
            <person name="Konstantinidis K.T."/>
            <person name="Eloe-Fadrosh E.A."/>
            <person name="Kyrpides N.C."/>
            <person name="Woyke T."/>
        </authorList>
    </citation>
    <scope>NUCLEOTIDE SEQUENCE</scope>
    <source>
        <strain evidence="5">GVMAG-M-3300023174-130</strain>
    </source>
</reference>
<name>A0A6C0D8D5_9ZZZZ</name>
<dbReference type="Gene3D" id="3.40.395.10">
    <property type="entry name" value="Adenoviral Proteinase, Chain A"/>
    <property type="match status" value="1"/>
</dbReference>
<dbReference type="SUPFAM" id="SSF54001">
    <property type="entry name" value="Cysteine proteinases"/>
    <property type="match status" value="1"/>
</dbReference>
<protein>
    <recommendedName>
        <fullName evidence="4">Ubiquitin-like protease family profile domain-containing protein</fullName>
    </recommendedName>
</protein>
<proteinExistence type="predicted"/>
<accession>A0A6C0D8D5</accession>
<dbReference type="GO" id="GO:0006508">
    <property type="term" value="P:proteolysis"/>
    <property type="evidence" value="ECO:0007669"/>
    <property type="project" value="UniProtKB-KW"/>
</dbReference>
<dbReference type="AlphaFoldDB" id="A0A6C0D8D5"/>
<feature type="region of interest" description="Disordered" evidence="3">
    <location>
        <begin position="1"/>
        <end position="22"/>
    </location>
</feature>
<keyword evidence="2" id="KW-0378">Hydrolase</keyword>
<dbReference type="GO" id="GO:0008234">
    <property type="term" value="F:cysteine-type peptidase activity"/>
    <property type="evidence" value="ECO:0007669"/>
    <property type="project" value="InterPro"/>
</dbReference>
<dbReference type="Pfam" id="PF02902">
    <property type="entry name" value="Peptidase_C48"/>
    <property type="match status" value="1"/>
</dbReference>
<dbReference type="InterPro" id="IPR038765">
    <property type="entry name" value="Papain-like_cys_pep_sf"/>
</dbReference>
<evidence type="ECO:0000313" key="5">
    <source>
        <dbReference type="EMBL" id="QHT12761.1"/>
    </source>
</evidence>
<dbReference type="InterPro" id="IPR003653">
    <property type="entry name" value="Peptidase_C48_C"/>
</dbReference>
<sequence>MTFKTYKHKNKNKNNKTKKTKRFFLKKSRSQEKGKKIHNHTHKLKTSPVELNKVNCSPKDKNEMKQFTCYTDKSLFKLRDKWNIRHPYEKITTNDSKEIHKLLANYLSDLCNKESCWLKQKHEFGKLDEDFKDSFAPESPYEWKKNPNEWLSSIDIIKVMKQYEKAYKCFDFIGPSPIDFDKKQLYGECVWEELCNFNLKQQIKEGKTKVGIVFNTDPHNKPGEHWISMFINIKKGNIFFFDSVGRKAPPEIMKFVERIQMQGKQLNPKINFTYDENHPVEHQYGNTECGVYSIFFIVHMLEDKLTEHYLKTHILKDKYMAKFRKIYFNDQL</sequence>